<dbReference type="Gene3D" id="1.10.10.10">
    <property type="entry name" value="Winged helix-like DNA-binding domain superfamily/Winged helix DNA-binding domain"/>
    <property type="match status" value="1"/>
</dbReference>
<dbReference type="GO" id="GO:0003723">
    <property type="term" value="F:RNA binding"/>
    <property type="evidence" value="ECO:0007669"/>
    <property type="project" value="TreeGrafter"/>
</dbReference>
<dbReference type="Pfam" id="PF01090">
    <property type="entry name" value="Ribosomal_S19e"/>
    <property type="match status" value="1"/>
</dbReference>
<protein>
    <submittedName>
        <fullName evidence="5">40S ribosomal protein S19</fullName>
    </submittedName>
</protein>
<dbReference type="STRING" id="70415.A0A5S6R559"/>
<sequence>MEFLGDCTYIHRAGKCNELADALPRTVCHDRANGVELRERMLCIAASELIGVLYRIVYLLLLEQCGRALLVKLWQHCTMRISAKDVDQSLLVNEIAAFLKKSGRISLPDWVDLVKTAPFKELAPTNPDWFYIRAAAIARHLYIRSPAGVGAFRKVFGGRQRNGSRPSHFVLASSGIIRKCLQALEEMKWIEKDPKNKGRVLTSTGRRDLDRLAAQVFKKNPSLIMKSCSNRR</sequence>
<name>A0A5S6R559_TRIMR</name>
<dbReference type="PANTHER" id="PTHR11710:SF0">
    <property type="entry name" value="40S RIBOSOMAL PROTEIN S19"/>
    <property type="match status" value="1"/>
</dbReference>
<evidence type="ECO:0000256" key="3">
    <source>
        <dbReference type="ARBA" id="ARBA00023274"/>
    </source>
</evidence>
<dbReference type="InterPro" id="IPR001266">
    <property type="entry name" value="Ribosomal_eS19"/>
</dbReference>
<dbReference type="SUPFAM" id="SSF46785">
    <property type="entry name" value="Winged helix' DNA-binding domain"/>
    <property type="match status" value="1"/>
</dbReference>
<comment type="similarity">
    <text evidence="1">Belongs to the eukaryotic ribosomal protein eS19 family.</text>
</comment>
<organism evidence="4 5">
    <name type="scientific">Trichuris muris</name>
    <name type="common">Mouse whipworm</name>
    <dbReference type="NCBI Taxonomy" id="70415"/>
    <lineage>
        <taxon>Eukaryota</taxon>
        <taxon>Metazoa</taxon>
        <taxon>Ecdysozoa</taxon>
        <taxon>Nematoda</taxon>
        <taxon>Enoplea</taxon>
        <taxon>Dorylaimia</taxon>
        <taxon>Trichinellida</taxon>
        <taxon>Trichuridae</taxon>
        <taxon>Trichuris</taxon>
    </lineage>
</organism>
<dbReference type="FunFam" id="1.10.10.10:FF:000118">
    <property type="entry name" value="40S ribosomal protein S19"/>
    <property type="match status" value="1"/>
</dbReference>
<dbReference type="SMART" id="SM01413">
    <property type="entry name" value="Ribosomal_S19e"/>
    <property type="match status" value="1"/>
</dbReference>
<dbReference type="WBParaSite" id="TMUE_3000014419.1">
    <property type="protein sequence ID" value="TMUE_3000014419.1"/>
    <property type="gene ID" value="WBGene00290006"/>
</dbReference>
<dbReference type="GO" id="GO:0022627">
    <property type="term" value="C:cytosolic small ribosomal subunit"/>
    <property type="evidence" value="ECO:0007669"/>
    <property type="project" value="TreeGrafter"/>
</dbReference>
<dbReference type="PANTHER" id="PTHR11710">
    <property type="entry name" value="40S RIBOSOMAL PROTEIN S19"/>
    <property type="match status" value="1"/>
</dbReference>
<keyword evidence="2" id="KW-0689">Ribosomal protein</keyword>
<dbReference type="AlphaFoldDB" id="A0A5S6R559"/>
<dbReference type="GO" id="GO:0006412">
    <property type="term" value="P:translation"/>
    <property type="evidence" value="ECO:0007669"/>
    <property type="project" value="InterPro"/>
</dbReference>
<proteinExistence type="inferred from homology"/>
<keyword evidence="3" id="KW-0687">Ribonucleoprotein</keyword>
<evidence type="ECO:0000256" key="1">
    <source>
        <dbReference type="ARBA" id="ARBA00010014"/>
    </source>
</evidence>
<reference evidence="5" key="1">
    <citation type="submission" date="2019-12" db="UniProtKB">
        <authorList>
            <consortium name="WormBaseParasite"/>
        </authorList>
    </citation>
    <scope>IDENTIFICATION</scope>
</reference>
<dbReference type="Proteomes" id="UP000046395">
    <property type="component" value="Unassembled WGS sequence"/>
</dbReference>
<dbReference type="GO" id="GO:0000028">
    <property type="term" value="P:ribosomal small subunit assembly"/>
    <property type="evidence" value="ECO:0007669"/>
    <property type="project" value="TreeGrafter"/>
</dbReference>
<dbReference type="GO" id="GO:0003735">
    <property type="term" value="F:structural constituent of ribosome"/>
    <property type="evidence" value="ECO:0007669"/>
    <property type="project" value="InterPro"/>
</dbReference>
<accession>A0A5S6R559</accession>
<evidence type="ECO:0000256" key="2">
    <source>
        <dbReference type="ARBA" id="ARBA00022980"/>
    </source>
</evidence>
<dbReference type="InterPro" id="IPR036390">
    <property type="entry name" value="WH_DNA-bd_sf"/>
</dbReference>
<evidence type="ECO:0000313" key="4">
    <source>
        <dbReference type="Proteomes" id="UP000046395"/>
    </source>
</evidence>
<evidence type="ECO:0000313" key="5">
    <source>
        <dbReference type="WBParaSite" id="TMUE_3000014419.1"/>
    </source>
</evidence>
<dbReference type="InterPro" id="IPR036388">
    <property type="entry name" value="WH-like_DNA-bd_sf"/>
</dbReference>
<keyword evidence="4" id="KW-1185">Reference proteome</keyword>